<evidence type="ECO:0000256" key="1">
    <source>
        <dbReference type="ARBA" id="ARBA00006525"/>
    </source>
</evidence>
<dbReference type="PATRIC" id="fig|1423774.3.peg.1098"/>
<dbReference type="GO" id="GO:0009294">
    <property type="term" value="P:DNA-mediated transformation"/>
    <property type="evidence" value="ECO:0007669"/>
    <property type="project" value="InterPro"/>
</dbReference>
<evidence type="ECO:0000259" key="2">
    <source>
        <dbReference type="Pfam" id="PF02481"/>
    </source>
</evidence>
<gene>
    <name evidence="3" type="ORF">FD31_GL001054</name>
</gene>
<organism evidence="3 4">
    <name type="scientific">Companilactobacillus nantensis DSM 16982</name>
    <dbReference type="NCBI Taxonomy" id="1423774"/>
    <lineage>
        <taxon>Bacteria</taxon>
        <taxon>Bacillati</taxon>
        <taxon>Bacillota</taxon>
        <taxon>Bacilli</taxon>
        <taxon>Lactobacillales</taxon>
        <taxon>Lactobacillaceae</taxon>
        <taxon>Companilactobacillus</taxon>
    </lineage>
</organism>
<proteinExistence type="inferred from homology"/>
<dbReference type="EMBL" id="AZFV01000002">
    <property type="protein sequence ID" value="KRM18504.1"/>
    <property type="molecule type" value="Genomic_DNA"/>
</dbReference>
<dbReference type="PANTHER" id="PTHR43022">
    <property type="entry name" value="PROTEIN SMF"/>
    <property type="match status" value="1"/>
</dbReference>
<dbReference type="NCBIfam" id="TIGR00732">
    <property type="entry name" value="dprA"/>
    <property type="match status" value="1"/>
</dbReference>
<evidence type="ECO:0000313" key="3">
    <source>
        <dbReference type="EMBL" id="KRM18504.1"/>
    </source>
</evidence>
<evidence type="ECO:0000313" key="4">
    <source>
        <dbReference type="Proteomes" id="UP000051302"/>
    </source>
</evidence>
<keyword evidence="4" id="KW-1185">Reference proteome</keyword>
<accession>A0A0R1WKW3</accession>
<dbReference type="STRING" id="1423774.FD31_GL001054"/>
<protein>
    <submittedName>
        <fullName evidence="3">DNA processing protein</fullName>
    </submittedName>
</protein>
<dbReference type="InterPro" id="IPR057666">
    <property type="entry name" value="DrpA_SLOG"/>
</dbReference>
<comment type="caution">
    <text evidence="3">The sequence shown here is derived from an EMBL/GenBank/DDBJ whole genome shotgun (WGS) entry which is preliminary data.</text>
</comment>
<dbReference type="InterPro" id="IPR003488">
    <property type="entry name" value="DprA"/>
</dbReference>
<dbReference type="Pfam" id="PF02481">
    <property type="entry name" value="DNA_processg_A"/>
    <property type="match status" value="1"/>
</dbReference>
<feature type="domain" description="Smf/DprA SLOG" evidence="2">
    <location>
        <begin position="49"/>
        <end position="249"/>
    </location>
</feature>
<reference evidence="3 4" key="1">
    <citation type="journal article" date="2015" name="Genome Announc.">
        <title>Expanding the biotechnology potential of lactobacilli through comparative genomics of 213 strains and associated genera.</title>
        <authorList>
            <person name="Sun Z."/>
            <person name="Harris H.M."/>
            <person name="McCann A."/>
            <person name="Guo C."/>
            <person name="Argimon S."/>
            <person name="Zhang W."/>
            <person name="Yang X."/>
            <person name="Jeffery I.B."/>
            <person name="Cooney J.C."/>
            <person name="Kagawa T.F."/>
            <person name="Liu W."/>
            <person name="Song Y."/>
            <person name="Salvetti E."/>
            <person name="Wrobel A."/>
            <person name="Rasinkangas P."/>
            <person name="Parkhill J."/>
            <person name="Rea M.C."/>
            <person name="O'Sullivan O."/>
            <person name="Ritari J."/>
            <person name="Douillard F.P."/>
            <person name="Paul Ross R."/>
            <person name="Yang R."/>
            <person name="Briner A.E."/>
            <person name="Felis G.E."/>
            <person name="de Vos W.M."/>
            <person name="Barrangou R."/>
            <person name="Klaenhammer T.R."/>
            <person name="Caufield P.W."/>
            <person name="Cui Y."/>
            <person name="Zhang H."/>
            <person name="O'Toole P.W."/>
        </authorList>
    </citation>
    <scope>NUCLEOTIDE SEQUENCE [LARGE SCALE GENOMIC DNA]</scope>
    <source>
        <strain evidence="3 4">DSM 16982</strain>
    </source>
</reference>
<dbReference type="Gene3D" id="3.40.50.450">
    <property type="match status" value="1"/>
</dbReference>
<comment type="similarity">
    <text evidence="1">Belongs to the DprA/Smf family.</text>
</comment>
<sequence length="251" mass="27982">MLKITKISINSASLETEACYFLKETFGFEKYNQFLLLLGHEPEKLPAAINYLDEEYPQLLRTIYNPPALLFFSGKIALLKTDCIAIVGAREATNYSYRCIGGLVPRLVNRYTIVSGLAKGVDSWAHQHTLKNNGQTIAVTACGLDLVYPQENLDLQDQIMNNGLVISEYPPQTKAQRFHFPQRNRIIAGLSQKVIITEARKRSGALITTDLALENNREVMAIPGPIDRSLSVGCNRLIEEGATPLINFNNV</sequence>
<dbReference type="SUPFAM" id="SSF102405">
    <property type="entry name" value="MCP/YpsA-like"/>
    <property type="match status" value="1"/>
</dbReference>
<name>A0A0R1WKW3_9LACO</name>
<dbReference type="Proteomes" id="UP000051302">
    <property type="component" value="Unassembled WGS sequence"/>
</dbReference>
<dbReference type="PANTHER" id="PTHR43022:SF1">
    <property type="entry name" value="PROTEIN SMF"/>
    <property type="match status" value="1"/>
</dbReference>
<dbReference type="AlphaFoldDB" id="A0A0R1WKW3"/>